<comment type="catalytic activity">
    <reaction evidence="18">
        <text>L-seryl-[protein] + ATP = O-phospho-L-seryl-[protein] + ADP + H(+)</text>
        <dbReference type="Rhea" id="RHEA:17989"/>
        <dbReference type="Rhea" id="RHEA-COMP:9863"/>
        <dbReference type="Rhea" id="RHEA-COMP:11604"/>
        <dbReference type="ChEBI" id="CHEBI:15378"/>
        <dbReference type="ChEBI" id="CHEBI:29999"/>
        <dbReference type="ChEBI" id="CHEBI:30616"/>
        <dbReference type="ChEBI" id="CHEBI:83421"/>
        <dbReference type="ChEBI" id="CHEBI:456216"/>
        <dbReference type="EC" id="2.7.11.1"/>
    </reaction>
</comment>
<evidence type="ECO:0000256" key="3">
    <source>
        <dbReference type="ARBA" id="ARBA00022527"/>
    </source>
</evidence>
<keyword evidence="11" id="KW-0067">ATP-binding</keyword>
<feature type="transmembrane region" description="Helical" evidence="19">
    <location>
        <begin position="249"/>
        <end position="272"/>
    </location>
</feature>
<keyword evidence="13 19" id="KW-0472">Membrane</keyword>
<keyword evidence="3" id="KW-0723">Serine/threonine-protein kinase</keyword>
<reference evidence="21 22" key="1">
    <citation type="journal article" date="2017" name="Genome Biol.">
        <title>New reference genome sequences of hot pepper reveal the massive evolution of plant disease-resistance genes by retroduplication.</title>
        <authorList>
            <person name="Kim S."/>
            <person name="Park J."/>
            <person name="Yeom S.I."/>
            <person name="Kim Y.M."/>
            <person name="Seo E."/>
            <person name="Kim K.T."/>
            <person name="Kim M.S."/>
            <person name="Lee J.M."/>
            <person name="Cheong K."/>
            <person name="Shin H.S."/>
            <person name="Kim S.B."/>
            <person name="Han K."/>
            <person name="Lee J."/>
            <person name="Park M."/>
            <person name="Lee H.A."/>
            <person name="Lee H.Y."/>
            <person name="Lee Y."/>
            <person name="Oh S."/>
            <person name="Lee J.H."/>
            <person name="Choi E."/>
            <person name="Choi E."/>
            <person name="Lee S.E."/>
            <person name="Jeon J."/>
            <person name="Kim H."/>
            <person name="Choi G."/>
            <person name="Song H."/>
            <person name="Lee J."/>
            <person name="Lee S.C."/>
            <person name="Kwon J.K."/>
            <person name="Lee H.Y."/>
            <person name="Koo N."/>
            <person name="Hong Y."/>
            <person name="Kim R.W."/>
            <person name="Kang W.H."/>
            <person name="Huh J.H."/>
            <person name="Kang B.C."/>
            <person name="Yang T.J."/>
            <person name="Lee Y.H."/>
            <person name="Bennetzen J.L."/>
            <person name="Choi D."/>
        </authorList>
    </citation>
    <scope>NUCLEOTIDE SEQUENCE [LARGE SCALE GENOMIC DNA]</scope>
    <source>
        <strain evidence="22">cv. PBC81</strain>
    </source>
</reference>
<evidence type="ECO:0000256" key="10">
    <source>
        <dbReference type="ARBA" id="ARBA00022777"/>
    </source>
</evidence>
<evidence type="ECO:0000256" key="2">
    <source>
        <dbReference type="ARBA" id="ARBA00012513"/>
    </source>
</evidence>
<keyword evidence="12 19" id="KW-1133">Transmembrane helix</keyword>
<evidence type="ECO:0000256" key="18">
    <source>
        <dbReference type="ARBA" id="ARBA00048679"/>
    </source>
</evidence>
<comment type="subcellular location">
    <subcellularLocation>
        <location evidence="1">Membrane</location>
        <topology evidence="1">Single-pass type I membrane protein</topology>
    </subcellularLocation>
</comment>
<evidence type="ECO:0000313" key="21">
    <source>
        <dbReference type="EMBL" id="PHT43644.1"/>
    </source>
</evidence>
<name>A0A2G2WEF4_CAPBA</name>
<evidence type="ECO:0000256" key="7">
    <source>
        <dbReference type="ARBA" id="ARBA00022729"/>
    </source>
</evidence>
<evidence type="ECO:0000256" key="4">
    <source>
        <dbReference type="ARBA" id="ARBA00022553"/>
    </source>
</evidence>
<evidence type="ECO:0000256" key="15">
    <source>
        <dbReference type="ARBA" id="ARBA00023170"/>
    </source>
</evidence>
<keyword evidence="4" id="KW-0597">Phosphoprotein</keyword>
<dbReference type="PANTHER" id="PTHR47976">
    <property type="entry name" value="G-TYPE LECTIN S-RECEPTOR-LIKE SERINE/THREONINE-PROTEIN KINASE SD2-5"/>
    <property type="match status" value="1"/>
</dbReference>
<evidence type="ECO:0000256" key="5">
    <source>
        <dbReference type="ARBA" id="ARBA00022679"/>
    </source>
</evidence>
<keyword evidence="5" id="KW-0808">Transferase</keyword>
<keyword evidence="14" id="KW-1015">Disulfide bond</keyword>
<keyword evidence="10" id="KW-0418">Kinase</keyword>
<dbReference type="EC" id="2.7.11.1" evidence="2"/>
<keyword evidence="9" id="KW-0547">Nucleotide-binding</keyword>
<dbReference type="GO" id="GO:0004674">
    <property type="term" value="F:protein serine/threonine kinase activity"/>
    <property type="evidence" value="ECO:0007669"/>
    <property type="project" value="UniProtKB-KW"/>
</dbReference>
<gene>
    <name evidence="21" type="ORF">CQW23_17669</name>
</gene>
<dbReference type="CDD" id="cd09272">
    <property type="entry name" value="RNase_HI_RT_Ty1"/>
    <property type="match status" value="1"/>
</dbReference>
<keyword evidence="6 19" id="KW-0812">Transmembrane</keyword>
<dbReference type="GO" id="GO:0005524">
    <property type="term" value="F:ATP binding"/>
    <property type="evidence" value="ECO:0007669"/>
    <property type="project" value="UniProtKB-KW"/>
</dbReference>
<proteinExistence type="predicted"/>
<evidence type="ECO:0000313" key="22">
    <source>
        <dbReference type="Proteomes" id="UP000224567"/>
    </source>
</evidence>
<dbReference type="GO" id="GO:0030246">
    <property type="term" value="F:carbohydrate binding"/>
    <property type="evidence" value="ECO:0007669"/>
    <property type="project" value="UniProtKB-KW"/>
</dbReference>
<dbReference type="SUPFAM" id="SSF56112">
    <property type="entry name" value="Protein kinase-like (PK-like)"/>
    <property type="match status" value="1"/>
</dbReference>
<evidence type="ECO:0000256" key="1">
    <source>
        <dbReference type="ARBA" id="ARBA00004479"/>
    </source>
</evidence>
<dbReference type="FunFam" id="1.10.510.10:FF:000248">
    <property type="entry name" value="S-receptor-like kinase 5"/>
    <property type="match status" value="1"/>
</dbReference>
<comment type="catalytic activity">
    <reaction evidence="17">
        <text>L-threonyl-[protein] + ATP = O-phospho-L-threonyl-[protein] + ADP + H(+)</text>
        <dbReference type="Rhea" id="RHEA:46608"/>
        <dbReference type="Rhea" id="RHEA-COMP:11060"/>
        <dbReference type="Rhea" id="RHEA-COMP:11605"/>
        <dbReference type="ChEBI" id="CHEBI:15378"/>
        <dbReference type="ChEBI" id="CHEBI:30013"/>
        <dbReference type="ChEBI" id="CHEBI:30616"/>
        <dbReference type="ChEBI" id="CHEBI:61977"/>
        <dbReference type="ChEBI" id="CHEBI:456216"/>
        <dbReference type="EC" id="2.7.11.1"/>
    </reaction>
</comment>
<evidence type="ECO:0000256" key="12">
    <source>
        <dbReference type="ARBA" id="ARBA00022989"/>
    </source>
</evidence>
<dbReference type="Gene3D" id="1.10.510.10">
    <property type="entry name" value="Transferase(Phosphotransferase) domain 1"/>
    <property type="match status" value="1"/>
</dbReference>
<dbReference type="OrthoDB" id="4062651at2759"/>
<keyword evidence="22" id="KW-1185">Reference proteome</keyword>
<evidence type="ECO:0000256" key="8">
    <source>
        <dbReference type="ARBA" id="ARBA00022734"/>
    </source>
</evidence>
<dbReference type="AlphaFoldDB" id="A0A2G2WEF4"/>
<dbReference type="EMBL" id="MLFT02000007">
    <property type="protein sequence ID" value="PHT43644.1"/>
    <property type="molecule type" value="Genomic_DNA"/>
</dbReference>
<evidence type="ECO:0000256" key="9">
    <source>
        <dbReference type="ARBA" id="ARBA00022741"/>
    </source>
</evidence>
<dbReference type="InterPro" id="IPR051343">
    <property type="entry name" value="G-type_lectin_kinases/EP1-like"/>
</dbReference>
<evidence type="ECO:0000256" key="13">
    <source>
        <dbReference type="ARBA" id="ARBA00023136"/>
    </source>
</evidence>
<evidence type="ECO:0000256" key="16">
    <source>
        <dbReference type="ARBA" id="ARBA00023180"/>
    </source>
</evidence>
<sequence>MEETKEISTPMDTTTKLDLDEAGYLVDRKSTTGMAHFLGSCLITWSIKKQNSVALSTAEAEYIAAGSCCSQLLWIKQQLLDFGVDVAADLLTATIGDCGYPTVCGNYSVCGNGKCSCPQIAVGPSNFLQQINYRQKNQGCLLVTPISCEHSQYHVLMEHNETGYIPLYLQYGTHKTELENCRRSCLSNCSCKAAQFRLPGPDNMMGHCALLNEGFSLTNSDGTVLNKTTFFLIKVQNASKTKPNHVAPIIGSTIGASLGLLFTVFACFVFLFRRRKQLEEAGEEFLDQVPGMPSRFSDEELTLMTEYFSKKLGQGGFSSLFEGTMSDDTKITVKCLQGFGNMMKSFLAEVATIGRIQHVNLVRVVGFCAEKYHRLLVYEYMANGSLYRWIFHRKQEKSLTWNARKKIISDVAKGLAYLHQDCNNKIIHLDIKPQDILLDHNFNAKISDFGLFKLVGKDESTIVTTMRGTLGYLAPEWLKSVTTEKVDVYGFGVVILEIIWGRKNLDRLQDEDNMHLLSLFKRKAEETRFLEMLDKNSEDMQLHREEAVEMMKIAAWCLQSEYTKRPSMSLVVKVLLGLASAETYLDYSFQYSPMTRRIDEADQETEAVVGISLPFPSELSEPRDIAG</sequence>
<keyword evidence="8" id="KW-0430">Lectin</keyword>
<evidence type="ECO:0000256" key="14">
    <source>
        <dbReference type="ARBA" id="ARBA00023157"/>
    </source>
</evidence>
<protein>
    <recommendedName>
        <fullName evidence="2">non-specific serine/threonine protein kinase</fullName>
        <ecNumber evidence="2">2.7.11.1</ecNumber>
    </recommendedName>
</protein>
<evidence type="ECO:0000256" key="17">
    <source>
        <dbReference type="ARBA" id="ARBA00047899"/>
    </source>
</evidence>
<dbReference type="PROSITE" id="PS50011">
    <property type="entry name" value="PROTEIN_KINASE_DOM"/>
    <property type="match status" value="1"/>
</dbReference>
<dbReference type="CDD" id="cd14066">
    <property type="entry name" value="STKc_IRAK"/>
    <property type="match status" value="1"/>
</dbReference>
<dbReference type="Gene3D" id="3.30.200.20">
    <property type="entry name" value="Phosphorylase Kinase, domain 1"/>
    <property type="match status" value="1"/>
</dbReference>
<dbReference type="PANTHER" id="PTHR47976:SF30">
    <property type="entry name" value="RECEPTOR-LIKE SERINE_THREONINE-PROTEIN KINASE"/>
    <property type="match status" value="1"/>
</dbReference>
<feature type="domain" description="Protein kinase" evidence="20">
    <location>
        <begin position="306"/>
        <end position="585"/>
    </location>
</feature>
<reference evidence="22" key="2">
    <citation type="journal article" date="2017" name="J. Anim. Genet.">
        <title>Multiple reference genome sequences of hot pepper reveal the massive evolution of plant disease resistance genes by retroduplication.</title>
        <authorList>
            <person name="Kim S."/>
            <person name="Park J."/>
            <person name="Yeom S.-I."/>
            <person name="Kim Y.-M."/>
            <person name="Seo E."/>
            <person name="Kim K.-T."/>
            <person name="Kim M.-S."/>
            <person name="Lee J.M."/>
            <person name="Cheong K."/>
            <person name="Shin H.-S."/>
            <person name="Kim S.-B."/>
            <person name="Han K."/>
            <person name="Lee J."/>
            <person name="Park M."/>
            <person name="Lee H.-A."/>
            <person name="Lee H.-Y."/>
            <person name="Lee Y."/>
            <person name="Oh S."/>
            <person name="Lee J.H."/>
            <person name="Choi E."/>
            <person name="Choi E."/>
            <person name="Lee S.E."/>
            <person name="Jeon J."/>
            <person name="Kim H."/>
            <person name="Choi G."/>
            <person name="Song H."/>
            <person name="Lee J."/>
            <person name="Lee S.-C."/>
            <person name="Kwon J.-K."/>
            <person name="Lee H.-Y."/>
            <person name="Koo N."/>
            <person name="Hong Y."/>
            <person name="Kim R.W."/>
            <person name="Kang W.-H."/>
            <person name="Huh J.H."/>
            <person name="Kang B.-C."/>
            <person name="Yang T.-J."/>
            <person name="Lee Y.-H."/>
            <person name="Bennetzen J.L."/>
            <person name="Choi D."/>
        </authorList>
    </citation>
    <scope>NUCLEOTIDE SEQUENCE [LARGE SCALE GENOMIC DNA]</scope>
    <source>
        <strain evidence="22">cv. PBC81</strain>
    </source>
</reference>
<keyword evidence="7" id="KW-0732">Signal</keyword>
<keyword evidence="15" id="KW-0675">Receptor</keyword>
<dbReference type="InterPro" id="IPR011009">
    <property type="entry name" value="Kinase-like_dom_sf"/>
</dbReference>
<organism evidence="21 22">
    <name type="scientific">Capsicum baccatum</name>
    <name type="common">Peruvian pepper</name>
    <dbReference type="NCBI Taxonomy" id="33114"/>
    <lineage>
        <taxon>Eukaryota</taxon>
        <taxon>Viridiplantae</taxon>
        <taxon>Streptophyta</taxon>
        <taxon>Embryophyta</taxon>
        <taxon>Tracheophyta</taxon>
        <taxon>Spermatophyta</taxon>
        <taxon>Magnoliopsida</taxon>
        <taxon>eudicotyledons</taxon>
        <taxon>Gunneridae</taxon>
        <taxon>Pentapetalae</taxon>
        <taxon>asterids</taxon>
        <taxon>lamiids</taxon>
        <taxon>Solanales</taxon>
        <taxon>Solanaceae</taxon>
        <taxon>Solanoideae</taxon>
        <taxon>Capsiceae</taxon>
        <taxon>Capsicum</taxon>
    </lineage>
</organism>
<dbReference type="Proteomes" id="UP000224567">
    <property type="component" value="Unassembled WGS sequence"/>
</dbReference>
<evidence type="ECO:0000256" key="6">
    <source>
        <dbReference type="ARBA" id="ARBA00022692"/>
    </source>
</evidence>
<accession>A0A2G2WEF4</accession>
<evidence type="ECO:0000256" key="11">
    <source>
        <dbReference type="ARBA" id="ARBA00022840"/>
    </source>
</evidence>
<dbReference type="Pfam" id="PF00069">
    <property type="entry name" value="Pkinase"/>
    <property type="match status" value="1"/>
</dbReference>
<evidence type="ECO:0000256" key="19">
    <source>
        <dbReference type="SAM" id="Phobius"/>
    </source>
</evidence>
<evidence type="ECO:0000259" key="20">
    <source>
        <dbReference type="PROSITE" id="PS50011"/>
    </source>
</evidence>
<dbReference type="InterPro" id="IPR000719">
    <property type="entry name" value="Prot_kinase_dom"/>
</dbReference>
<comment type="caution">
    <text evidence="21">The sequence shown here is derived from an EMBL/GenBank/DDBJ whole genome shotgun (WGS) entry which is preliminary data.</text>
</comment>
<dbReference type="FunFam" id="3.30.200.20:FF:000178">
    <property type="entry name" value="serine/threonine-protein kinase PBS1-like"/>
    <property type="match status" value="1"/>
</dbReference>
<dbReference type="GO" id="GO:0016020">
    <property type="term" value="C:membrane"/>
    <property type="evidence" value="ECO:0007669"/>
    <property type="project" value="UniProtKB-SubCell"/>
</dbReference>
<keyword evidence="16" id="KW-0325">Glycoprotein</keyword>